<keyword evidence="2 4" id="KW-0863">Zinc-finger</keyword>
<evidence type="ECO:0000313" key="6">
    <source>
        <dbReference type="EMBL" id="KAK2573825.1"/>
    </source>
</evidence>
<organism evidence="6 7">
    <name type="scientific">Acropora cervicornis</name>
    <name type="common">Staghorn coral</name>
    <dbReference type="NCBI Taxonomy" id="6130"/>
    <lineage>
        <taxon>Eukaryota</taxon>
        <taxon>Metazoa</taxon>
        <taxon>Cnidaria</taxon>
        <taxon>Anthozoa</taxon>
        <taxon>Hexacorallia</taxon>
        <taxon>Scleractinia</taxon>
        <taxon>Astrocoeniina</taxon>
        <taxon>Acroporidae</taxon>
        <taxon>Acropora</taxon>
    </lineage>
</organism>
<sequence>MTHGNSTYFRSKTLNDEWEDLSQSVSCVLQVHEGPEFNKAERSSRTITATHWVKAIERTHCSERSCGKKFSLRVRKHHCRRCGEVFCNQCSQFKRRLSLLAIPDPNGVSYRVCKRCFDVGPQILGTIRPHMEEFNVWREMTSKDRDNNKNTITDPETDIYEELQRLVNGYRNHLSKSKIKSFVAEALSLVKIPEWQKSKCWM</sequence>
<reference evidence="6" key="1">
    <citation type="journal article" date="2023" name="G3 (Bethesda)">
        <title>Whole genome assembly and annotation of the endangered Caribbean coral Acropora cervicornis.</title>
        <authorList>
            <person name="Selwyn J.D."/>
            <person name="Vollmer S.V."/>
        </authorList>
    </citation>
    <scope>NUCLEOTIDE SEQUENCE</scope>
    <source>
        <strain evidence="6">K2</strain>
    </source>
</reference>
<dbReference type="PANTHER" id="PTHR23164:SF30">
    <property type="entry name" value="EARLY ENDOSOME ANTIGEN 1"/>
    <property type="match status" value="1"/>
</dbReference>
<evidence type="ECO:0000259" key="5">
    <source>
        <dbReference type="PROSITE" id="PS50178"/>
    </source>
</evidence>
<evidence type="ECO:0000256" key="4">
    <source>
        <dbReference type="PROSITE-ProRule" id="PRU00091"/>
    </source>
</evidence>
<name>A0AAD9R685_ACRCE</name>
<dbReference type="PROSITE" id="PS50178">
    <property type="entry name" value="ZF_FYVE"/>
    <property type="match status" value="1"/>
</dbReference>
<dbReference type="Proteomes" id="UP001249851">
    <property type="component" value="Unassembled WGS sequence"/>
</dbReference>
<comment type="caution">
    <text evidence="6">The sequence shown here is derived from an EMBL/GenBank/DDBJ whole genome shotgun (WGS) entry which is preliminary data.</text>
</comment>
<evidence type="ECO:0000256" key="1">
    <source>
        <dbReference type="ARBA" id="ARBA00022723"/>
    </source>
</evidence>
<dbReference type="InterPro" id="IPR017455">
    <property type="entry name" value="Znf_FYVE-rel"/>
</dbReference>
<feature type="domain" description="FYVE-type" evidence="5">
    <location>
        <begin position="66"/>
        <end position="121"/>
    </location>
</feature>
<dbReference type="GO" id="GO:0008270">
    <property type="term" value="F:zinc ion binding"/>
    <property type="evidence" value="ECO:0007669"/>
    <property type="project" value="UniProtKB-KW"/>
</dbReference>
<reference evidence="6" key="2">
    <citation type="journal article" date="2023" name="Science">
        <title>Genomic signatures of disease resistance in endangered staghorn corals.</title>
        <authorList>
            <person name="Vollmer S.V."/>
            <person name="Selwyn J.D."/>
            <person name="Despard B.A."/>
            <person name="Roesel C.L."/>
        </authorList>
    </citation>
    <scope>NUCLEOTIDE SEQUENCE</scope>
    <source>
        <strain evidence="6">K2</strain>
    </source>
</reference>
<feature type="non-terminal residue" evidence="6">
    <location>
        <position position="1"/>
    </location>
</feature>
<keyword evidence="7" id="KW-1185">Reference proteome</keyword>
<dbReference type="Gene3D" id="3.30.40.10">
    <property type="entry name" value="Zinc/RING finger domain, C3HC4 (zinc finger)"/>
    <property type="match status" value="1"/>
</dbReference>
<proteinExistence type="predicted"/>
<dbReference type="InterPro" id="IPR000306">
    <property type="entry name" value="Znf_FYVE"/>
</dbReference>
<dbReference type="EMBL" id="JARQWQ010000002">
    <property type="protein sequence ID" value="KAK2573825.1"/>
    <property type="molecule type" value="Genomic_DNA"/>
</dbReference>
<keyword evidence="3" id="KW-0862">Zinc</keyword>
<dbReference type="SMART" id="SM00064">
    <property type="entry name" value="FYVE"/>
    <property type="match status" value="1"/>
</dbReference>
<evidence type="ECO:0000313" key="7">
    <source>
        <dbReference type="Proteomes" id="UP001249851"/>
    </source>
</evidence>
<keyword evidence="1" id="KW-0479">Metal-binding</keyword>
<dbReference type="Pfam" id="PF01363">
    <property type="entry name" value="FYVE"/>
    <property type="match status" value="1"/>
</dbReference>
<dbReference type="SUPFAM" id="SSF57903">
    <property type="entry name" value="FYVE/PHD zinc finger"/>
    <property type="match status" value="1"/>
</dbReference>
<gene>
    <name evidence="6" type="ORF">P5673_001527</name>
</gene>
<dbReference type="InterPro" id="IPR011011">
    <property type="entry name" value="Znf_FYVE_PHD"/>
</dbReference>
<protein>
    <submittedName>
        <fullName evidence="6">RUN and FYVE domain-containing protein 2</fullName>
    </submittedName>
</protein>
<accession>A0AAD9R685</accession>
<dbReference type="InterPro" id="IPR013083">
    <property type="entry name" value="Znf_RING/FYVE/PHD"/>
</dbReference>
<evidence type="ECO:0000256" key="2">
    <source>
        <dbReference type="ARBA" id="ARBA00022771"/>
    </source>
</evidence>
<dbReference type="PANTHER" id="PTHR23164">
    <property type="entry name" value="EARLY ENDOSOME ANTIGEN 1"/>
    <property type="match status" value="1"/>
</dbReference>
<dbReference type="AlphaFoldDB" id="A0AAD9R685"/>
<evidence type="ECO:0000256" key="3">
    <source>
        <dbReference type="ARBA" id="ARBA00022833"/>
    </source>
</evidence>